<protein>
    <submittedName>
        <fullName evidence="2">Wsv133-like protein</fullName>
    </submittedName>
</protein>
<sequence length="252" mass="28140">MKCRVHPVPCISAVARELNYLKQILRVALPTADDVNVNWDSLANEASVVALMAGAGTIVGHQLTTDCSRLQKQGESLAKMVWGSHLNACFRSTLSADKPNNTIGCANNDHSHRLSGGRGTKRRNDSDRSGDRRTSADNNQNGTPEEDEEEEEGGSHGDNSSVSPKYRHWAKTCKECRDEIGSPGTSRSFPDRWDFSSQQFVDRTVRLPVASLYTNFYRYRSTTSTIDIKCPTVRQNPNCQCYRRMEESSLIH</sequence>
<evidence type="ECO:0000256" key="1">
    <source>
        <dbReference type="SAM" id="MobiDB-lite"/>
    </source>
</evidence>
<feature type="compositionally biased region" description="Basic and acidic residues" evidence="1">
    <location>
        <begin position="122"/>
        <end position="135"/>
    </location>
</feature>
<accession>A0A9C7EYJ8</accession>
<organism evidence="2">
    <name type="scientific">Melicertus latisulcatus pemonivirus</name>
    <dbReference type="NCBI Taxonomy" id="2984278"/>
    <lineage>
        <taxon>Viruses</taxon>
        <taxon>Viruses incertae sedis</taxon>
        <taxon>Naldaviricetes</taxon>
        <taxon>Nimaviridae</taxon>
    </lineage>
</organism>
<dbReference type="EMBL" id="LC738875">
    <property type="protein sequence ID" value="BDT62440.1"/>
    <property type="molecule type" value="Genomic_DNA"/>
</dbReference>
<reference evidence="2" key="1">
    <citation type="submission" date="2022-10" db="EMBL/GenBank/DDBJ databases">
        <title>Genome sequences of endogenous nimaviruses in decapod crustaceans.</title>
        <authorList>
            <person name="Kawato S."/>
            <person name="Nozaki R."/>
            <person name="Kondo H."/>
            <person name="Hirono I."/>
        </authorList>
    </citation>
    <scope>NUCLEOTIDE SEQUENCE</scope>
    <source>
        <strain evidence="2">Okinawa2016</strain>
    </source>
</reference>
<evidence type="ECO:0000313" key="2">
    <source>
        <dbReference type="EMBL" id="BDT62440.1"/>
    </source>
</evidence>
<name>A0A9C7EYJ8_9VIRU</name>
<proteinExistence type="predicted"/>
<feature type="region of interest" description="Disordered" evidence="1">
    <location>
        <begin position="104"/>
        <end position="166"/>
    </location>
</feature>